<dbReference type="InterPro" id="IPR009003">
    <property type="entry name" value="Peptidase_S1_PA"/>
</dbReference>
<dbReference type="SUPFAM" id="SSF50494">
    <property type="entry name" value="Trypsin-like serine proteases"/>
    <property type="match status" value="1"/>
</dbReference>
<dbReference type="PROSITE" id="PS50240">
    <property type="entry name" value="TRYPSIN_DOM"/>
    <property type="match status" value="1"/>
</dbReference>
<dbReference type="GO" id="GO:0006508">
    <property type="term" value="P:proteolysis"/>
    <property type="evidence" value="ECO:0007669"/>
    <property type="project" value="InterPro"/>
</dbReference>
<keyword evidence="4" id="KW-0732">Signal</keyword>
<dbReference type="AlphaFoldDB" id="A0AAW2HFK2"/>
<reference evidence="6" key="1">
    <citation type="journal article" date="2024" name="Gigascience">
        <title>Chromosome-level genome of the poultry shaft louse Menopon gallinae provides insight into the host-switching and adaptive evolution of parasitic lice.</title>
        <authorList>
            <person name="Xu Y."/>
            <person name="Ma L."/>
            <person name="Liu S."/>
            <person name="Liang Y."/>
            <person name="Liu Q."/>
            <person name="He Z."/>
            <person name="Tian L."/>
            <person name="Duan Y."/>
            <person name="Cai W."/>
            <person name="Li H."/>
            <person name="Song F."/>
        </authorList>
    </citation>
    <scope>NUCLEOTIDE SEQUENCE</scope>
    <source>
        <strain evidence="6">Cailab_2023a</strain>
    </source>
</reference>
<keyword evidence="3" id="KW-0812">Transmembrane</keyword>
<dbReference type="EMBL" id="JARGDH010000005">
    <property type="protein sequence ID" value="KAL0268580.1"/>
    <property type="molecule type" value="Genomic_DNA"/>
</dbReference>
<comment type="similarity">
    <text evidence="2">Belongs to the peptidase S1 family. CLIP subfamily.</text>
</comment>
<name>A0AAW2HFK2_9NEOP</name>
<keyword evidence="3" id="KW-0472">Membrane</keyword>
<organism evidence="6">
    <name type="scientific">Menopon gallinae</name>
    <name type="common">poultry shaft louse</name>
    <dbReference type="NCBI Taxonomy" id="328185"/>
    <lineage>
        <taxon>Eukaryota</taxon>
        <taxon>Metazoa</taxon>
        <taxon>Ecdysozoa</taxon>
        <taxon>Arthropoda</taxon>
        <taxon>Hexapoda</taxon>
        <taxon>Insecta</taxon>
        <taxon>Pterygota</taxon>
        <taxon>Neoptera</taxon>
        <taxon>Paraneoptera</taxon>
        <taxon>Psocodea</taxon>
        <taxon>Troctomorpha</taxon>
        <taxon>Phthiraptera</taxon>
        <taxon>Amblycera</taxon>
        <taxon>Menoponidae</taxon>
        <taxon>Menopon</taxon>
    </lineage>
</organism>
<proteinExistence type="inferred from homology"/>
<keyword evidence="1" id="KW-1015">Disulfide bond</keyword>
<evidence type="ECO:0000259" key="5">
    <source>
        <dbReference type="PROSITE" id="PS50240"/>
    </source>
</evidence>
<protein>
    <recommendedName>
        <fullName evidence="5">Peptidase S1 domain-containing protein</fullName>
    </recommendedName>
</protein>
<dbReference type="Pfam" id="PF00089">
    <property type="entry name" value="Trypsin"/>
    <property type="match status" value="1"/>
</dbReference>
<evidence type="ECO:0000313" key="6">
    <source>
        <dbReference type="EMBL" id="KAL0268580.1"/>
    </source>
</evidence>
<evidence type="ECO:0000256" key="1">
    <source>
        <dbReference type="ARBA" id="ARBA00023157"/>
    </source>
</evidence>
<feature type="signal peptide" evidence="4">
    <location>
        <begin position="1"/>
        <end position="20"/>
    </location>
</feature>
<dbReference type="SMART" id="SM00020">
    <property type="entry name" value="Tryp_SPc"/>
    <property type="match status" value="1"/>
</dbReference>
<sequence>METVLIFFIFSLFLVRRAYPLNTSSIKIGLSKELQSVIPFKFVAAIVDKSNADVVATGAVVSPFWVLTSAHLLPDDEAGLNPDNWFILAGRPFRRYQVLHVLTHPSYTWKLRTAEDLALFRTKKEISTKPAFIMNGRFPWNAITCYVISWKETLFNEIKPSSIHIFKHKIRVIQSCFADQKKIPEGLLSYYINDILCGTNRREPGCDGKTGGILYCQHVVVGLLIRQTWCQKHSANFTDIGTFYNWLSSRIEDGYFVRLTYNTGPALKGHPLFLTLLCIIVLVSILLLPTNDCNKTM</sequence>
<dbReference type="InterPro" id="IPR051487">
    <property type="entry name" value="Ser/Thr_Proteases_Immune/Dev"/>
</dbReference>
<dbReference type="PANTHER" id="PTHR24256">
    <property type="entry name" value="TRYPTASE-RELATED"/>
    <property type="match status" value="1"/>
</dbReference>
<comment type="caution">
    <text evidence="6">The sequence shown here is derived from an EMBL/GenBank/DDBJ whole genome shotgun (WGS) entry which is preliminary data.</text>
</comment>
<evidence type="ECO:0000256" key="4">
    <source>
        <dbReference type="SAM" id="SignalP"/>
    </source>
</evidence>
<evidence type="ECO:0000256" key="2">
    <source>
        <dbReference type="ARBA" id="ARBA00024195"/>
    </source>
</evidence>
<keyword evidence="3" id="KW-1133">Transmembrane helix</keyword>
<dbReference type="InterPro" id="IPR001254">
    <property type="entry name" value="Trypsin_dom"/>
</dbReference>
<dbReference type="Gene3D" id="2.40.10.10">
    <property type="entry name" value="Trypsin-like serine proteases"/>
    <property type="match status" value="1"/>
</dbReference>
<dbReference type="InterPro" id="IPR043504">
    <property type="entry name" value="Peptidase_S1_PA_chymotrypsin"/>
</dbReference>
<feature type="chain" id="PRO_5043699645" description="Peptidase S1 domain-containing protein" evidence="4">
    <location>
        <begin position="21"/>
        <end position="297"/>
    </location>
</feature>
<gene>
    <name evidence="6" type="ORF">PYX00_010459</name>
</gene>
<feature type="domain" description="Peptidase S1" evidence="5">
    <location>
        <begin position="26"/>
        <end position="252"/>
    </location>
</feature>
<dbReference type="GO" id="GO:0004252">
    <property type="term" value="F:serine-type endopeptidase activity"/>
    <property type="evidence" value="ECO:0007669"/>
    <property type="project" value="InterPro"/>
</dbReference>
<evidence type="ECO:0000256" key="3">
    <source>
        <dbReference type="SAM" id="Phobius"/>
    </source>
</evidence>
<feature type="transmembrane region" description="Helical" evidence="3">
    <location>
        <begin position="269"/>
        <end position="288"/>
    </location>
</feature>
<accession>A0AAW2HFK2</accession>